<dbReference type="PROSITE" id="PS50882">
    <property type="entry name" value="YTH"/>
    <property type="match status" value="1"/>
</dbReference>
<accession>A0A8H3KVE6</accession>
<gene>
    <name evidence="2" type="ORF">RCL2_000214000</name>
</gene>
<dbReference type="EMBL" id="BLAL01000012">
    <property type="protein sequence ID" value="GES74670.1"/>
    <property type="molecule type" value="Genomic_DNA"/>
</dbReference>
<evidence type="ECO:0000313" key="2">
    <source>
        <dbReference type="EMBL" id="GES74670.1"/>
    </source>
</evidence>
<comment type="caution">
    <text evidence="2">The sequence shown here is derived from an EMBL/GenBank/DDBJ whole genome shotgun (WGS) entry which is preliminary data.</text>
</comment>
<organism evidence="2 3">
    <name type="scientific">Rhizophagus clarus</name>
    <dbReference type="NCBI Taxonomy" id="94130"/>
    <lineage>
        <taxon>Eukaryota</taxon>
        <taxon>Fungi</taxon>
        <taxon>Fungi incertae sedis</taxon>
        <taxon>Mucoromycota</taxon>
        <taxon>Glomeromycotina</taxon>
        <taxon>Glomeromycetes</taxon>
        <taxon>Glomerales</taxon>
        <taxon>Glomeraceae</taxon>
        <taxon>Rhizophagus</taxon>
    </lineage>
</organism>
<feature type="domain" description="YTH" evidence="1">
    <location>
        <begin position="76"/>
        <end position="125"/>
    </location>
</feature>
<dbReference type="InterPro" id="IPR007275">
    <property type="entry name" value="YTH_domain"/>
</dbReference>
<proteinExistence type="predicted"/>
<evidence type="ECO:0000259" key="1">
    <source>
        <dbReference type="PROSITE" id="PS50882"/>
    </source>
</evidence>
<dbReference type="GO" id="GO:0003723">
    <property type="term" value="F:RNA binding"/>
    <property type="evidence" value="ECO:0007669"/>
    <property type="project" value="InterPro"/>
</dbReference>
<evidence type="ECO:0000313" key="3">
    <source>
        <dbReference type="Proteomes" id="UP000615446"/>
    </source>
</evidence>
<name>A0A8H3KVE6_9GLOM</name>
<protein>
    <recommendedName>
        <fullName evidence="1">YTH domain-containing protein</fullName>
    </recommendedName>
</protein>
<reference evidence="2" key="1">
    <citation type="submission" date="2019-10" db="EMBL/GenBank/DDBJ databases">
        <title>Conservation and host-specific expression of non-tandemly repeated heterogenous ribosome RNA gene in arbuscular mycorrhizal fungi.</title>
        <authorList>
            <person name="Maeda T."/>
            <person name="Kobayashi Y."/>
            <person name="Nakagawa T."/>
            <person name="Ezawa T."/>
            <person name="Yamaguchi K."/>
            <person name="Bino T."/>
            <person name="Nishimoto Y."/>
            <person name="Shigenobu S."/>
            <person name="Kawaguchi M."/>
        </authorList>
    </citation>
    <scope>NUCLEOTIDE SEQUENCE</scope>
    <source>
        <strain evidence="2">HR1</strain>
    </source>
</reference>
<sequence length="125" mass="14337">MRALQLGDPKIVIVKNSLDSLLAVDERRHDTIVHLAKTIPVRDLRNQVNHGGSFYHGSDGAVVNILVYTDDLDYFSRTFLEKSCGKDKVSEQEIDNLWESILQLDPDLNENFTRQFKHVKNMVNI</sequence>
<dbReference type="Proteomes" id="UP000615446">
    <property type="component" value="Unassembled WGS sequence"/>
</dbReference>
<dbReference type="AlphaFoldDB" id="A0A8H3KVE6"/>